<comment type="caution">
    <text evidence="1">The sequence shown here is derived from an EMBL/GenBank/DDBJ whole genome shotgun (WGS) entry which is preliminary data.</text>
</comment>
<dbReference type="EMBL" id="LWMW01000089">
    <property type="protein sequence ID" value="KZX16563.1"/>
    <property type="molecule type" value="Genomic_DNA"/>
</dbReference>
<protein>
    <submittedName>
        <fullName evidence="1">Uncharacterized protein</fullName>
    </submittedName>
</protein>
<dbReference type="STRING" id="47311.MBCUT_07170"/>
<dbReference type="PATRIC" id="fig|47311.3.peg.797"/>
<evidence type="ECO:0000313" key="2">
    <source>
        <dbReference type="Proteomes" id="UP000077275"/>
    </source>
</evidence>
<dbReference type="RefSeq" id="WP_157082464.1">
    <property type="nucleotide sequence ID" value="NZ_LWMW01000089.1"/>
</dbReference>
<accession>A0A166EEJ8</accession>
<evidence type="ECO:0000313" key="1">
    <source>
        <dbReference type="EMBL" id="KZX16563.1"/>
    </source>
</evidence>
<sequence>MKLLYRESSQETKNRMIKVAKSPMISQNRNNDEKRDIKTKILSKINHDYCEIVNSGNAAIMVAMNATEGPIIIPDQRSLAWF</sequence>
<gene>
    <name evidence="1" type="ORF">MBCUT_07170</name>
</gene>
<proteinExistence type="predicted"/>
<dbReference type="AlphaFoldDB" id="A0A166EEJ8"/>
<organism evidence="1 2">
    <name type="scientific">Methanobrevibacter cuticularis</name>
    <dbReference type="NCBI Taxonomy" id="47311"/>
    <lineage>
        <taxon>Archaea</taxon>
        <taxon>Methanobacteriati</taxon>
        <taxon>Methanobacteriota</taxon>
        <taxon>Methanomada group</taxon>
        <taxon>Methanobacteria</taxon>
        <taxon>Methanobacteriales</taxon>
        <taxon>Methanobacteriaceae</taxon>
        <taxon>Methanobrevibacter</taxon>
    </lineage>
</organism>
<keyword evidence="2" id="KW-1185">Reference proteome</keyword>
<name>A0A166EEJ8_9EURY</name>
<dbReference type="OrthoDB" id="82426at2157"/>
<dbReference type="Proteomes" id="UP000077275">
    <property type="component" value="Unassembled WGS sequence"/>
</dbReference>
<reference evidence="1 2" key="1">
    <citation type="submission" date="2016-04" db="EMBL/GenBank/DDBJ databases">
        <title>Genome sequence of Methanobrevibacter cuticularis DSM 11139.</title>
        <authorList>
            <person name="Poehlein A."/>
            <person name="Seedorf H."/>
            <person name="Daniel R."/>
        </authorList>
    </citation>
    <scope>NUCLEOTIDE SEQUENCE [LARGE SCALE GENOMIC DNA]</scope>
    <source>
        <strain evidence="1 2">DSM 11139</strain>
    </source>
</reference>